<evidence type="ECO:0000313" key="2">
    <source>
        <dbReference type="Proteomes" id="UP000824890"/>
    </source>
</evidence>
<comment type="caution">
    <text evidence="1">The sequence shown here is derived from an EMBL/GenBank/DDBJ whole genome shotgun (WGS) entry which is preliminary data.</text>
</comment>
<evidence type="ECO:0000313" key="1">
    <source>
        <dbReference type="EMBL" id="KAH0888648.1"/>
    </source>
</evidence>
<gene>
    <name evidence="1" type="ORF">HID58_051077</name>
</gene>
<dbReference type="EMBL" id="JAGKQM010000013">
    <property type="protein sequence ID" value="KAH0888648.1"/>
    <property type="molecule type" value="Genomic_DNA"/>
</dbReference>
<reference evidence="1 2" key="1">
    <citation type="submission" date="2021-05" db="EMBL/GenBank/DDBJ databases">
        <title>Genome Assembly of Synthetic Allotetraploid Brassica napus Reveals Homoeologous Exchanges between Subgenomes.</title>
        <authorList>
            <person name="Davis J.T."/>
        </authorList>
    </citation>
    <scope>NUCLEOTIDE SEQUENCE [LARGE SCALE GENOMIC DNA]</scope>
    <source>
        <strain evidence="2">cv. Da-Ae</strain>
        <tissue evidence="1">Seedling</tissue>
    </source>
</reference>
<proteinExistence type="predicted"/>
<name>A0ABQ8A802_BRANA</name>
<sequence>MYLGLEKRDRNIQYLKQEQEQPSHVSVLERIRLEEETKDSVHRFVKKVLEASRLNWTNIMARCNEETSLLNEFSHGDHNKGADSIGEGEERTQCIGERGLEFMTLKSFMLLVFSILYHDCKQQSYFESNLTMTADTKHAMWFTWLAISDPVCSQVLTLSLSSQEKQPLCSSTIIGFDEDIIHQCFKCHILTKL</sequence>
<protein>
    <submittedName>
        <fullName evidence="1">Uncharacterized protein</fullName>
    </submittedName>
</protein>
<keyword evidence="2" id="KW-1185">Reference proteome</keyword>
<dbReference type="Proteomes" id="UP000824890">
    <property type="component" value="Unassembled WGS sequence"/>
</dbReference>
<organism evidence="1 2">
    <name type="scientific">Brassica napus</name>
    <name type="common">Rape</name>
    <dbReference type="NCBI Taxonomy" id="3708"/>
    <lineage>
        <taxon>Eukaryota</taxon>
        <taxon>Viridiplantae</taxon>
        <taxon>Streptophyta</taxon>
        <taxon>Embryophyta</taxon>
        <taxon>Tracheophyta</taxon>
        <taxon>Spermatophyta</taxon>
        <taxon>Magnoliopsida</taxon>
        <taxon>eudicotyledons</taxon>
        <taxon>Gunneridae</taxon>
        <taxon>Pentapetalae</taxon>
        <taxon>rosids</taxon>
        <taxon>malvids</taxon>
        <taxon>Brassicales</taxon>
        <taxon>Brassicaceae</taxon>
        <taxon>Brassiceae</taxon>
        <taxon>Brassica</taxon>
    </lineage>
</organism>
<accession>A0ABQ8A802</accession>